<dbReference type="GO" id="GO:0008270">
    <property type="term" value="F:zinc ion binding"/>
    <property type="evidence" value="ECO:0007669"/>
    <property type="project" value="UniProtKB-KW"/>
</dbReference>
<evidence type="ECO:0000256" key="6">
    <source>
        <dbReference type="ARBA" id="ARBA00022842"/>
    </source>
</evidence>
<feature type="active site" evidence="8">
    <location>
        <position position="154"/>
    </location>
</feature>
<evidence type="ECO:0000256" key="3">
    <source>
        <dbReference type="ARBA" id="ARBA00022771"/>
    </source>
</evidence>
<dbReference type="SUPFAM" id="SSF56219">
    <property type="entry name" value="DNase I-like"/>
    <property type="match status" value="1"/>
</dbReference>
<feature type="binding site" evidence="9">
    <location>
        <position position="7"/>
    </location>
    <ligand>
        <name>Mg(2+)</name>
        <dbReference type="ChEBI" id="CHEBI:18420"/>
        <label>1</label>
    </ligand>
</feature>
<evidence type="ECO:0000256" key="1">
    <source>
        <dbReference type="ARBA" id="ARBA00007092"/>
    </source>
</evidence>
<dbReference type="PROSITE" id="PS00726">
    <property type="entry name" value="AP_NUCLEASE_F1_1"/>
    <property type="match status" value="1"/>
</dbReference>
<protein>
    <recommendedName>
        <fullName evidence="12">DNA-(apurinic or apyrimidinic site) endonuclease</fullName>
        <ecNumber evidence="12">3.1.-.-</ecNumber>
    </recommendedName>
</protein>
<dbReference type="GO" id="GO:0005634">
    <property type="term" value="C:nucleus"/>
    <property type="evidence" value="ECO:0007669"/>
    <property type="project" value="TreeGrafter"/>
</dbReference>
<gene>
    <name evidence="15" type="ORF">CVIRNUC_005667</name>
</gene>
<feature type="compositionally biased region" description="Polar residues" evidence="13">
    <location>
        <begin position="517"/>
        <end position="531"/>
    </location>
</feature>
<keyword evidence="9" id="KW-0464">Manganese</keyword>
<comment type="caution">
    <text evidence="15">The sequence shown here is derived from an EMBL/GenBank/DDBJ whole genome shotgun (WGS) entry which is preliminary data.</text>
</comment>
<evidence type="ECO:0000256" key="5">
    <source>
        <dbReference type="ARBA" id="ARBA00022833"/>
    </source>
</evidence>
<dbReference type="Pfam" id="PF03372">
    <property type="entry name" value="Exo_endo_phos"/>
    <property type="match status" value="1"/>
</dbReference>
<organism evidence="15 16">
    <name type="scientific">Coccomyxa viridis</name>
    <dbReference type="NCBI Taxonomy" id="1274662"/>
    <lineage>
        <taxon>Eukaryota</taxon>
        <taxon>Viridiplantae</taxon>
        <taxon>Chlorophyta</taxon>
        <taxon>core chlorophytes</taxon>
        <taxon>Trebouxiophyceae</taxon>
        <taxon>Trebouxiophyceae incertae sedis</taxon>
        <taxon>Coccomyxaceae</taxon>
        <taxon>Coccomyxa</taxon>
    </lineage>
</organism>
<dbReference type="PANTHER" id="PTHR22748:SF4">
    <property type="entry name" value="DNA-(APURINIC OR APYRIMIDINIC SITE) ENDONUCLEASE 2"/>
    <property type="match status" value="1"/>
</dbReference>
<dbReference type="InterPro" id="IPR004808">
    <property type="entry name" value="AP_endonuc_1"/>
</dbReference>
<sequence>MRIVTWNINGLRACLRRRFNGKLVNLLTFLDADIICLQETKIATARVEPDLAFADGWESFFANCRVRGGYSGVATFCRAASCVPVAALDGFTGLLSQSQAKPKDLPPSTPAQEALSNPSSELFERFSQGELESLDSEGRVIITDHGAFVLVNVYGPAISTEDSAEERYAFKLQFYRALLMRIAALREAGRAVILLGDLNISLATIDSCDPGNAEDFASRADRRMLTQLLTHNSGPFLDTFRKFHPDRREAYTCWSTASGARINNYGTRIDLILAAGPCGDASRGFHAAVTGSDIWMDAHGSDHAPVYADLASGLPVACPEVPPQLSSRYLYTGKQGNLKAWLASASLTQPPASQAPSLETCAHHFIALSSENSSEGSAAPREALSAGTSVLGKRASAKSGSAWQKAAKRKGAAGQSSLKAFMKPQAAFGAGSTQAQASPAPVQASETLVNLLEPCQPSQQPQGLSQMRSQAENQAASGLGEALVASTAAPAAEPIKHELGADAPTVAKQPLSDRGQHMTSTEQSTVRSQGVFSREHAAWKQRSRIASGEQGAAGAAAEAAHAQNAARAAPNELDELVASATQWEDIKVKEGLQPAAPWPSQADQAMPEQNASAKAAWAQIQQRMKPPLCKGHSEPCVIRQVKKGGPNQGRVFFVCRRAAGNLPEGRCDFFQWEGDRQLRGSRAQGAAKSVTLKGCWN</sequence>
<dbReference type="AlphaFoldDB" id="A0AAV1I8D2"/>
<dbReference type="GO" id="GO:0008311">
    <property type="term" value="F:double-stranded DNA 3'-5' DNA exonuclease activity"/>
    <property type="evidence" value="ECO:0007669"/>
    <property type="project" value="TreeGrafter"/>
</dbReference>
<accession>A0AAV1I8D2</accession>
<feature type="site" description="Interaction with DNA substrate" evidence="10">
    <location>
        <position position="303"/>
    </location>
</feature>
<dbReference type="InterPro" id="IPR036691">
    <property type="entry name" value="Endo/exonu/phosph_ase_sf"/>
</dbReference>
<dbReference type="GO" id="GO:0003906">
    <property type="term" value="F:DNA-(apurinic or apyrimidinic site) endonuclease activity"/>
    <property type="evidence" value="ECO:0007669"/>
    <property type="project" value="TreeGrafter"/>
</dbReference>
<feature type="active site" description="Proton donor/acceptor" evidence="8">
    <location>
        <position position="197"/>
    </location>
</feature>
<feature type="domain" description="GRF-type" evidence="14">
    <location>
        <begin position="629"/>
        <end position="676"/>
    </location>
</feature>
<proteinExistence type="inferred from homology"/>
<feature type="binding site" evidence="9">
    <location>
        <position position="302"/>
    </location>
    <ligand>
        <name>Mg(2+)</name>
        <dbReference type="ChEBI" id="CHEBI:18420"/>
        <label>1</label>
    </ligand>
</feature>
<evidence type="ECO:0000313" key="16">
    <source>
        <dbReference type="Proteomes" id="UP001314263"/>
    </source>
</evidence>
<dbReference type="EMBL" id="CAUYUE010000007">
    <property type="protein sequence ID" value="CAK0782394.1"/>
    <property type="molecule type" value="Genomic_DNA"/>
</dbReference>
<keyword evidence="12" id="KW-0227">DNA damage</keyword>
<evidence type="ECO:0000256" key="10">
    <source>
        <dbReference type="PIRSR" id="PIRSR604808-3"/>
    </source>
</evidence>
<dbReference type="Gene3D" id="3.60.10.10">
    <property type="entry name" value="Endonuclease/exonuclease/phosphatase"/>
    <property type="match status" value="1"/>
</dbReference>
<keyword evidence="16" id="KW-1185">Reference proteome</keyword>
<feature type="compositionally biased region" description="Low complexity" evidence="13">
    <location>
        <begin position="546"/>
        <end position="567"/>
    </location>
</feature>
<evidence type="ECO:0000256" key="8">
    <source>
        <dbReference type="PIRSR" id="PIRSR604808-1"/>
    </source>
</evidence>
<comment type="similarity">
    <text evidence="1 12">Belongs to the DNA repair enzymes AP/ExoA family.</text>
</comment>
<dbReference type="EC" id="3.1.-.-" evidence="12"/>
<dbReference type="Pfam" id="PF06839">
    <property type="entry name" value="Zn_ribbon_GRF"/>
    <property type="match status" value="1"/>
</dbReference>
<feature type="binding site" evidence="9">
    <location>
        <position position="303"/>
    </location>
    <ligand>
        <name>Mg(2+)</name>
        <dbReference type="ChEBI" id="CHEBI:18420"/>
        <label>1</label>
    </ligand>
</feature>
<feature type="binding site" evidence="9">
    <location>
        <position position="39"/>
    </location>
    <ligand>
        <name>Mg(2+)</name>
        <dbReference type="ChEBI" id="CHEBI:18420"/>
        <label>1</label>
    </ligand>
</feature>
<feature type="active site" description="Proton acceptor" evidence="8">
    <location>
        <position position="303"/>
    </location>
</feature>
<dbReference type="Proteomes" id="UP001314263">
    <property type="component" value="Unassembled WGS sequence"/>
</dbReference>
<keyword evidence="7" id="KW-0539">Nucleus</keyword>
<feature type="region of interest" description="Disordered" evidence="13">
    <location>
        <begin position="455"/>
        <end position="475"/>
    </location>
</feature>
<evidence type="ECO:0000313" key="15">
    <source>
        <dbReference type="EMBL" id="CAK0782394.1"/>
    </source>
</evidence>
<feature type="binding site" evidence="9">
    <location>
        <position position="199"/>
    </location>
    <ligand>
        <name>Mg(2+)</name>
        <dbReference type="ChEBI" id="CHEBI:18420"/>
        <label>1</label>
    </ligand>
</feature>
<dbReference type="NCBIfam" id="TIGR00633">
    <property type="entry name" value="xth"/>
    <property type="match status" value="1"/>
</dbReference>
<keyword evidence="3 11" id="KW-0863">Zinc-finger</keyword>
<dbReference type="PROSITE" id="PS51435">
    <property type="entry name" value="AP_NUCLEASE_F1_4"/>
    <property type="match status" value="1"/>
</dbReference>
<evidence type="ECO:0000256" key="4">
    <source>
        <dbReference type="ARBA" id="ARBA00022801"/>
    </source>
</evidence>
<dbReference type="InterPro" id="IPR010666">
    <property type="entry name" value="Znf_GRF"/>
</dbReference>
<evidence type="ECO:0000256" key="12">
    <source>
        <dbReference type="RuleBase" id="RU362131"/>
    </source>
</evidence>
<feature type="site" description="Important for catalytic activity" evidence="10">
    <location>
        <position position="270"/>
    </location>
</feature>
<evidence type="ECO:0000256" key="2">
    <source>
        <dbReference type="ARBA" id="ARBA00022723"/>
    </source>
</evidence>
<dbReference type="InterPro" id="IPR020847">
    <property type="entry name" value="AP_endonuclease_F1_BS"/>
</dbReference>
<dbReference type="GO" id="GO:0006284">
    <property type="term" value="P:base-excision repair"/>
    <property type="evidence" value="ECO:0007669"/>
    <property type="project" value="TreeGrafter"/>
</dbReference>
<evidence type="ECO:0000259" key="14">
    <source>
        <dbReference type="PROSITE" id="PS51999"/>
    </source>
</evidence>
<keyword evidence="2 9" id="KW-0479">Metal-binding</keyword>
<evidence type="ECO:0000256" key="11">
    <source>
        <dbReference type="PROSITE-ProRule" id="PRU01343"/>
    </source>
</evidence>
<feature type="site" description="Transition state stabilizer" evidence="10">
    <location>
        <position position="199"/>
    </location>
</feature>
<evidence type="ECO:0000256" key="13">
    <source>
        <dbReference type="SAM" id="MobiDB-lite"/>
    </source>
</evidence>
<reference evidence="15 16" key="1">
    <citation type="submission" date="2023-10" db="EMBL/GenBank/DDBJ databases">
        <authorList>
            <person name="Maclean D."/>
            <person name="Macfadyen A."/>
        </authorList>
    </citation>
    <scope>NUCLEOTIDE SEQUENCE [LARGE SCALE GENOMIC DNA]</scope>
</reference>
<keyword evidence="5" id="KW-0862">Zinc</keyword>
<keyword evidence="6 9" id="KW-0460">Magnesium</keyword>
<dbReference type="CDD" id="cd09088">
    <property type="entry name" value="Ape2-like_AP-endo"/>
    <property type="match status" value="1"/>
</dbReference>
<evidence type="ECO:0000256" key="9">
    <source>
        <dbReference type="PIRSR" id="PIRSR604808-2"/>
    </source>
</evidence>
<feature type="binding site" evidence="9">
    <location>
        <position position="197"/>
    </location>
    <ligand>
        <name>Mg(2+)</name>
        <dbReference type="ChEBI" id="CHEBI:18420"/>
        <label>1</label>
    </ligand>
</feature>
<feature type="region of interest" description="Disordered" evidence="13">
    <location>
        <begin position="508"/>
        <end position="567"/>
    </location>
</feature>
<dbReference type="PROSITE" id="PS51999">
    <property type="entry name" value="ZF_GRF"/>
    <property type="match status" value="1"/>
</dbReference>
<name>A0AAV1I8D2_9CHLO</name>
<dbReference type="GO" id="GO:0003677">
    <property type="term" value="F:DNA binding"/>
    <property type="evidence" value="ECO:0007669"/>
    <property type="project" value="InterPro"/>
</dbReference>
<keyword evidence="4" id="KW-0378">Hydrolase</keyword>
<comment type="cofactor">
    <cofactor evidence="9 12">
        <name>Mg(2+)</name>
        <dbReference type="ChEBI" id="CHEBI:18420"/>
    </cofactor>
    <cofactor evidence="9 12">
        <name>Mn(2+)</name>
        <dbReference type="ChEBI" id="CHEBI:29035"/>
    </cofactor>
    <text evidence="9 12">Probably binds two magnesium or manganese ions per subunit.</text>
</comment>
<dbReference type="PANTHER" id="PTHR22748">
    <property type="entry name" value="AP ENDONUCLEASE"/>
    <property type="match status" value="1"/>
</dbReference>
<keyword evidence="12" id="KW-0234">DNA repair</keyword>
<evidence type="ECO:0000256" key="7">
    <source>
        <dbReference type="ARBA" id="ARBA00023242"/>
    </source>
</evidence>
<dbReference type="InterPro" id="IPR005135">
    <property type="entry name" value="Endo/exonuclease/phosphatase"/>
</dbReference>
<feature type="compositionally biased region" description="Polar residues" evidence="13">
    <location>
        <begin position="456"/>
        <end position="475"/>
    </location>
</feature>
<dbReference type="GO" id="GO:0008081">
    <property type="term" value="F:phosphoric diester hydrolase activity"/>
    <property type="evidence" value="ECO:0007669"/>
    <property type="project" value="TreeGrafter"/>
</dbReference>